<dbReference type="Gene3D" id="3.40.50.2000">
    <property type="entry name" value="Glycogen Phosphorylase B"/>
    <property type="match status" value="2"/>
</dbReference>
<dbReference type="InterPro" id="IPR001296">
    <property type="entry name" value="Glyco_trans_1"/>
</dbReference>
<dbReference type="PANTHER" id="PTHR12526:SF634">
    <property type="entry name" value="BLL3361 PROTEIN"/>
    <property type="match status" value="1"/>
</dbReference>
<sequence length="433" mass="47646">MSSNLNTHYSIYERASRDKYARNSEGDDFIPSTGEEAVLHYRPSIELREASTASRNQSNVGKPKLRVVLVQTQAENAGAQEISRLVGAGLTARGYDVANLFFFRKSDSFDEPPNTFYCAPSRPGNPLALLRMLWTLAGHLRTIRPDAVLTFQHFGNVIGGGVSRLVSRAPVIANQVSSAMSMSMPVRAADIFMGSTGFFQCITLNSRDMEREYARYPATYRARMTHVPHGFDDKSHSLPKNVARQQFRLPPDRTLLGCAARLHPHKRLDAAIRLLAADQSWHLALAGQGADEERLRALANELKVADRLHFIGEIPPRQMAEFLACLDVFVFPTQAETFGLAAVEAASAGMPCVVNDLPVLREVLSYQGQPAAVFVDAANEAEFSAAVSKVLTDRLLSDQLRQSAVGLKSRYSLDAMIEEYVRILGNAVGVDAH</sequence>
<proteinExistence type="predicted"/>
<evidence type="ECO:0000313" key="3">
    <source>
        <dbReference type="Proteomes" id="UP000199245"/>
    </source>
</evidence>
<dbReference type="Pfam" id="PF00534">
    <property type="entry name" value="Glycos_transf_1"/>
    <property type="match status" value="1"/>
</dbReference>
<name>A0A1G7P843_9BRAD</name>
<reference evidence="2 3" key="1">
    <citation type="submission" date="2016-10" db="EMBL/GenBank/DDBJ databases">
        <authorList>
            <person name="de Groot N.N."/>
        </authorList>
    </citation>
    <scope>NUCLEOTIDE SEQUENCE [LARGE SCALE GENOMIC DNA]</scope>
    <source>
        <strain evidence="2 3">R5</strain>
    </source>
</reference>
<accession>A0A1G7P843</accession>
<feature type="domain" description="Glycosyl transferase family 1" evidence="1">
    <location>
        <begin position="243"/>
        <end position="404"/>
    </location>
</feature>
<dbReference type="AlphaFoldDB" id="A0A1G7P843"/>
<gene>
    <name evidence="2" type="ORF">SAMN05216337_107623</name>
</gene>
<dbReference type="SUPFAM" id="SSF53756">
    <property type="entry name" value="UDP-Glycosyltransferase/glycogen phosphorylase"/>
    <property type="match status" value="1"/>
</dbReference>
<dbReference type="PANTHER" id="PTHR12526">
    <property type="entry name" value="GLYCOSYLTRANSFERASE"/>
    <property type="match status" value="1"/>
</dbReference>
<protein>
    <submittedName>
        <fullName evidence="2">Glycosyl transferases group 1</fullName>
    </submittedName>
</protein>
<evidence type="ECO:0000259" key="1">
    <source>
        <dbReference type="Pfam" id="PF00534"/>
    </source>
</evidence>
<evidence type="ECO:0000313" key="2">
    <source>
        <dbReference type="EMBL" id="SDF82317.1"/>
    </source>
</evidence>
<organism evidence="2 3">
    <name type="scientific">Bradyrhizobium brasilense</name>
    <dbReference type="NCBI Taxonomy" id="1419277"/>
    <lineage>
        <taxon>Bacteria</taxon>
        <taxon>Pseudomonadati</taxon>
        <taxon>Pseudomonadota</taxon>
        <taxon>Alphaproteobacteria</taxon>
        <taxon>Hyphomicrobiales</taxon>
        <taxon>Nitrobacteraceae</taxon>
        <taxon>Bradyrhizobium</taxon>
    </lineage>
</organism>
<keyword evidence="2" id="KW-0808">Transferase</keyword>
<dbReference type="Proteomes" id="UP000199245">
    <property type="component" value="Unassembled WGS sequence"/>
</dbReference>
<dbReference type="CDD" id="cd03801">
    <property type="entry name" value="GT4_PimA-like"/>
    <property type="match status" value="1"/>
</dbReference>
<dbReference type="EMBL" id="FMZW01000076">
    <property type="protein sequence ID" value="SDF82317.1"/>
    <property type="molecule type" value="Genomic_DNA"/>
</dbReference>
<dbReference type="GO" id="GO:0016757">
    <property type="term" value="F:glycosyltransferase activity"/>
    <property type="evidence" value="ECO:0007669"/>
    <property type="project" value="InterPro"/>
</dbReference>